<dbReference type="GO" id="GO:0005634">
    <property type="term" value="C:nucleus"/>
    <property type="evidence" value="ECO:0007669"/>
    <property type="project" value="UniProtKB-SubCell"/>
</dbReference>
<evidence type="ECO:0000256" key="2">
    <source>
        <dbReference type="ARBA" id="ARBA00004123"/>
    </source>
</evidence>
<proteinExistence type="inferred from homology"/>
<keyword evidence="6" id="KW-0378">Hydrolase</keyword>
<dbReference type="Proteomes" id="UP000507470">
    <property type="component" value="Unassembled WGS sequence"/>
</dbReference>
<evidence type="ECO:0000256" key="3">
    <source>
        <dbReference type="ARBA" id="ARBA00006958"/>
    </source>
</evidence>
<keyword evidence="7" id="KW-0539">Nucleus</keyword>
<feature type="domain" description="DDE Tnp4" evidence="8">
    <location>
        <begin position="91"/>
        <end position="239"/>
    </location>
</feature>
<dbReference type="GO" id="GO:0004518">
    <property type="term" value="F:nuclease activity"/>
    <property type="evidence" value="ECO:0007669"/>
    <property type="project" value="UniProtKB-KW"/>
</dbReference>
<comment type="cofactor">
    <cofactor evidence="1">
        <name>a divalent metal cation</name>
        <dbReference type="ChEBI" id="CHEBI:60240"/>
    </cofactor>
</comment>
<organism evidence="9 10">
    <name type="scientific">Mytilus coruscus</name>
    <name type="common">Sea mussel</name>
    <dbReference type="NCBI Taxonomy" id="42192"/>
    <lineage>
        <taxon>Eukaryota</taxon>
        <taxon>Metazoa</taxon>
        <taxon>Spiralia</taxon>
        <taxon>Lophotrochozoa</taxon>
        <taxon>Mollusca</taxon>
        <taxon>Bivalvia</taxon>
        <taxon>Autobranchia</taxon>
        <taxon>Pteriomorphia</taxon>
        <taxon>Mytilida</taxon>
        <taxon>Mytiloidea</taxon>
        <taxon>Mytilidae</taxon>
        <taxon>Mytilinae</taxon>
        <taxon>Mytilus</taxon>
    </lineage>
</organism>
<evidence type="ECO:0000313" key="10">
    <source>
        <dbReference type="Proteomes" id="UP000507470"/>
    </source>
</evidence>
<comment type="similarity">
    <text evidence="3">Belongs to the HARBI1 family.</text>
</comment>
<evidence type="ECO:0000256" key="5">
    <source>
        <dbReference type="ARBA" id="ARBA00022723"/>
    </source>
</evidence>
<keyword evidence="4" id="KW-0540">Nuclease</keyword>
<dbReference type="GO" id="GO:0046872">
    <property type="term" value="F:metal ion binding"/>
    <property type="evidence" value="ECO:0007669"/>
    <property type="project" value="UniProtKB-KW"/>
</dbReference>
<dbReference type="InterPro" id="IPR045249">
    <property type="entry name" value="HARBI1-like"/>
</dbReference>
<dbReference type="PANTHER" id="PTHR22930">
    <property type="match status" value="1"/>
</dbReference>
<dbReference type="PANTHER" id="PTHR22930:SF269">
    <property type="entry name" value="NUCLEASE HARBI1-LIKE PROTEIN"/>
    <property type="match status" value="1"/>
</dbReference>
<keyword evidence="5" id="KW-0479">Metal-binding</keyword>
<evidence type="ECO:0000256" key="4">
    <source>
        <dbReference type="ARBA" id="ARBA00022722"/>
    </source>
</evidence>
<protein>
    <recommendedName>
        <fullName evidence="8">DDE Tnp4 domain-containing protein</fullName>
    </recommendedName>
</protein>
<reference evidence="9 10" key="1">
    <citation type="submission" date="2020-06" db="EMBL/GenBank/DDBJ databases">
        <authorList>
            <person name="Li R."/>
            <person name="Bekaert M."/>
        </authorList>
    </citation>
    <scope>NUCLEOTIDE SEQUENCE [LARGE SCALE GENOMIC DNA]</scope>
    <source>
        <strain evidence="10">wild</strain>
    </source>
</reference>
<evidence type="ECO:0000256" key="1">
    <source>
        <dbReference type="ARBA" id="ARBA00001968"/>
    </source>
</evidence>
<comment type="subcellular location">
    <subcellularLocation>
        <location evidence="2">Nucleus</location>
    </subcellularLocation>
</comment>
<evidence type="ECO:0000313" key="9">
    <source>
        <dbReference type="EMBL" id="CAC5403749.1"/>
    </source>
</evidence>
<dbReference type="EMBL" id="CACVKT020006832">
    <property type="protein sequence ID" value="CAC5403749.1"/>
    <property type="molecule type" value="Genomic_DNA"/>
</dbReference>
<keyword evidence="10" id="KW-1185">Reference proteome</keyword>
<dbReference type="InterPro" id="IPR027806">
    <property type="entry name" value="HARBI1_dom"/>
</dbReference>
<dbReference type="GO" id="GO:0016787">
    <property type="term" value="F:hydrolase activity"/>
    <property type="evidence" value="ECO:0007669"/>
    <property type="project" value="UniProtKB-KW"/>
</dbReference>
<dbReference type="Pfam" id="PF13359">
    <property type="entry name" value="DDE_Tnp_4"/>
    <property type="match status" value="1"/>
</dbReference>
<dbReference type="AlphaFoldDB" id="A0A6J8D790"/>
<accession>A0A6J8D790</accession>
<sequence>MKSKKKRALKYIFAAIAAKRRTKKVKRNWTKPWLARRADPGESYRSLSYSFRIAPSTVCSIIPEVCDALYQALKDTYLKEKWSYPNCLGAIDGKHVVVQAPCNSGSYYYNNKQTHSIVLMALVDANYRFNYVDVGKSIENELINFPGPKELHGRHQKVPFVVVGDEAFPMKEYRMKPYPHRGGLDYSQRIFNYRLSRARRIVENDFGILCNRFRVLRAPILSSPDKVEKIVLCCCALYNFLRPETQTANDAENGQDIGTGLLKVPPGASGGSRNSCQARQIRDEFKEYFFNTGQVPWQANAVR</sequence>
<evidence type="ECO:0000256" key="6">
    <source>
        <dbReference type="ARBA" id="ARBA00022801"/>
    </source>
</evidence>
<dbReference type="OrthoDB" id="1681765at2759"/>
<gene>
    <name evidence="9" type="ORF">MCOR_37617</name>
</gene>
<evidence type="ECO:0000256" key="7">
    <source>
        <dbReference type="ARBA" id="ARBA00023242"/>
    </source>
</evidence>
<name>A0A6J8D790_MYTCO</name>
<evidence type="ECO:0000259" key="8">
    <source>
        <dbReference type="Pfam" id="PF13359"/>
    </source>
</evidence>